<keyword evidence="5 7" id="KW-1133">Transmembrane helix</keyword>
<keyword evidence="10" id="KW-1185">Reference proteome</keyword>
<evidence type="ECO:0000256" key="1">
    <source>
        <dbReference type="ARBA" id="ARBA00004651"/>
    </source>
</evidence>
<dbReference type="EMBL" id="BMDY01000003">
    <property type="protein sequence ID" value="GGA96126.1"/>
    <property type="molecule type" value="Genomic_DNA"/>
</dbReference>
<proteinExistence type="inferred from homology"/>
<evidence type="ECO:0000256" key="6">
    <source>
        <dbReference type="ARBA" id="ARBA00023136"/>
    </source>
</evidence>
<feature type="transmembrane region" description="Helical" evidence="7">
    <location>
        <begin position="175"/>
        <end position="199"/>
    </location>
</feature>
<evidence type="ECO:0000256" key="7">
    <source>
        <dbReference type="SAM" id="Phobius"/>
    </source>
</evidence>
<comment type="similarity">
    <text evidence="2">Belongs to the GSP F family.</text>
</comment>
<dbReference type="InterPro" id="IPR042094">
    <property type="entry name" value="T2SS_GspF_sf"/>
</dbReference>
<keyword evidence="3" id="KW-1003">Cell membrane</keyword>
<protein>
    <submittedName>
        <fullName evidence="9">MSHA biogenesis protein MshG</fullName>
    </submittedName>
</protein>
<dbReference type="PANTHER" id="PTHR30012:SF4">
    <property type="entry name" value="MSHA BIOGENESIS PROTEIN MSHG"/>
    <property type="match status" value="1"/>
</dbReference>
<feature type="transmembrane region" description="Helical" evidence="7">
    <location>
        <begin position="226"/>
        <end position="245"/>
    </location>
</feature>
<evidence type="ECO:0000256" key="5">
    <source>
        <dbReference type="ARBA" id="ARBA00022989"/>
    </source>
</evidence>
<dbReference type="Gene3D" id="1.20.81.30">
    <property type="entry name" value="Type II secretion system (T2SS), domain F"/>
    <property type="match status" value="2"/>
</dbReference>
<gene>
    <name evidence="9" type="ORF">GCM10007414_06290</name>
</gene>
<name>A0ABQ1HYP9_9ALTE</name>
<dbReference type="PANTHER" id="PTHR30012">
    <property type="entry name" value="GENERAL SECRETION PATHWAY PROTEIN"/>
    <property type="match status" value="1"/>
</dbReference>
<evidence type="ECO:0000259" key="8">
    <source>
        <dbReference type="Pfam" id="PF00482"/>
    </source>
</evidence>
<dbReference type="Pfam" id="PF00482">
    <property type="entry name" value="T2SSF"/>
    <property type="match status" value="2"/>
</dbReference>
<feature type="domain" description="Type II secretion system protein GspF" evidence="8">
    <location>
        <begin position="276"/>
        <end position="398"/>
    </location>
</feature>
<evidence type="ECO:0000313" key="9">
    <source>
        <dbReference type="EMBL" id="GGA96126.1"/>
    </source>
</evidence>
<dbReference type="InterPro" id="IPR018076">
    <property type="entry name" value="T2SS_GspF_dom"/>
</dbReference>
<evidence type="ECO:0000256" key="3">
    <source>
        <dbReference type="ARBA" id="ARBA00022475"/>
    </source>
</evidence>
<organism evidence="9 10">
    <name type="scientific">Agarivorans gilvus</name>
    <dbReference type="NCBI Taxonomy" id="680279"/>
    <lineage>
        <taxon>Bacteria</taxon>
        <taxon>Pseudomonadati</taxon>
        <taxon>Pseudomonadota</taxon>
        <taxon>Gammaproteobacteria</taxon>
        <taxon>Alteromonadales</taxon>
        <taxon>Alteromonadaceae</taxon>
        <taxon>Agarivorans</taxon>
    </lineage>
</organism>
<evidence type="ECO:0000313" key="10">
    <source>
        <dbReference type="Proteomes" id="UP000651977"/>
    </source>
</evidence>
<feature type="domain" description="Type II secretion system protein GspF" evidence="8">
    <location>
        <begin position="73"/>
        <end position="196"/>
    </location>
</feature>
<dbReference type="RefSeq" id="WP_055732853.1">
    <property type="nucleotide sequence ID" value="NZ_BMDY01000003.1"/>
</dbReference>
<dbReference type="PRINTS" id="PR00812">
    <property type="entry name" value="BCTERIALGSPF"/>
</dbReference>
<dbReference type="InterPro" id="IPR003004">
    <property type="entry name" value="GspF/PilC"/>
</dbReference>
<evidence type="ECO:0000256" key="4">
    <source>
        <dbReference type="ARBA" id="ARBA00022692"/>
    </source>
</evidence>
<comment type="subcellular location">
    <subcellularLocation>
        <location evidence="1">Cell membrane</location>
        <topology evidence="1">Multi-pass membrane protein</topology>
    </subcellularLocation>
</comment>
<keyword evidence="4 7" id="KW-0812">Transmembrane</keyword>
<feature type="transmembrane region" description="Helical" evidence="7">
    <location>
        <begin position="379"/>
        <end position="400"/>
    </location>
</feature>
<dbReference type="Proteomes" id="UP000651977">
    <property type="component" value="Unassembled WGS sequence"/>
</dbReference>
<keyword evidence="6 7" id="KW-0472">Membrane</keyword>
<comment type="caution">
    <text evidence="9">The sequence shown here is derived from an EMBL/GenBank/DDBJ whole genome shotgun (WGS) entry which is preliminary data.</text>
</comment>
<accession>A0ABQ1HYP9</accession>
<evidence type="ECO:0000256" key="2">
    <source>
        <dbReference type="ARBA" id="ARBA00005745"/>
    </source>
</evidence>
<reference evidence="10" key="1">
    <citation type="journal article" date="2019" name="Int. J. Syst. Evol. Microbiol.">
        <title>The Global Catalogue of Microorganisms (GCM) 10K type strain sequencing project: providing services to taxonomists for standard genome sequencing and annotation.</title>
        <authorList>
            <consortium name="The Broad Institute Genomics Platform"/>
            <consortium name="The Broad Institute Genome Sequencing Center for Infectious Disease"/>
            <person name="Wu L."/>
            <person name="Ma J."/>
        </authorList>
    </citation>
    <scope>NUCLEOTIDE SEQUENCE [LARGE SCALE GENOMIC DNA]</scope>
    <source>
        <strain evidence="10">CGMCC 1.10131</strain>
    </source>
</reference>
<sequence>MAVFRYQVRDANGRLVSGDIEAATVNAAAENLLRRGLTPIKISEAKSGNAGLGSIELSQLWQGNIKLDELVVFTRQMYSLTKAGIPIMRAINGLAESAHSKLLQRALTGVSEALGSGRTLSTAMSDYPKVFSQLFVSIVHVGENTGRLEQAFLQLSQYLELEMDTRKRIKTAMRYPTFVMVAIVIAMVILNILVIPQFAEIFGRFNVELPLATRILIGTSYFFVHYWPLLLLIVIVAIVAVRWYLATPKGRLSWDKTRLRLPIVGSVIERSLLARFSRSFSMMVAAGVPLNQALSLVAGAVDNAYMAQRIVEMRRGIERGESLLRNAVASELFTPLVLQMIAVGEETGQVDELLNEAAEFYEREVDYDLKSLTARIEPVLIAVVAIMVLILALGIFTPMWDMMRAVRGS</sequence>